<gene>
    <name evidence="2" type="ORF">HELGO_WM21052</name>
</gene>
<sequence>MTYEVTEEKTILYKLKLVIEVVMILISLVTFIVAKLTSPEIADIIEDFGISSNIAFFSSIFIGFVFCIIWVFSNLSYNYPFISFSILFYCFVMALIKFQS</sequence>
<feature type="transmembrane region" description="Helical" evidence="1">
    <location>
        <begin position="79"/>
        <end position="98"/>
    </location>
</feature>
<reference evidence="2" key="1">
    <citation type="submission" date="2020-01" db="EMBL/GenBank/DDBJ databases">
        <authorList>
            <person name="Meier V. D."/>
            <person name="Meier V D."/>
        </authorList>
    </citation>
    <scope>NUCLEOTIDE SEQUENCE</scope>
    <source>
        <strain evidence="2">HLG_WM_MAG_12</strain>
    </source>
</reference>
<dbReference type="AlphaFoldDB" id="A0A6S6T5Q3"/>
<feature type="transmembrane region" description="Helical" evidence="1">
    <location>
        <begin position="12"/>
        <end position="34"/>
    </location>
</feature>
<keyword evidence="1" id="KW-1133">Transmembrane helix</keyword>
<evidence type="ECO:0000256" key="1">
    <source>
        <dbReference type="SAM" id="Phobius"/>
    </source>
</evidence>
<dbReference type="EMBL" id="CACVAW010000045">
    <property type="protein sequence ID" value="CAA6812017.1"/>
    <property type="molecule type" value="Genomic_DNA"/>
</dbReference>
<evidence type="ECO:0000313" key="2">
    <source>
        <dbReference type="EMBL" id="CAA6812017.1"/>
    </source>
</evidence>
<proteinExistence type="predicted"/>
<feature type="transmembrane region" description="Helical" evidence="1">
    <location>
        <begin position="54"/>
        <end position="73"/>
    </location>
</feature>
<keyword evidence="1" id="KW-0472">Membrane</keyword>
<organism evidence="2">
    <name type="scientific">uncultured Campylobacterales bacterium</name>
    <dbReference type="NCBI Taxonomy" id="352960"/>
    <lineage>
        <taxon>Bacteria</taxon>
        <taxon>Pseudomonadati</taxon>
        <taxon>Campylobacterota</taxon>
        <taxon>Epsilonproteobacteria</taxon>
        <taxon>Campylobacterales</taxon>
        <taxon>environmental samples</taxon>
    </lineage>
</organism>
<keyword evidence="1" id="KW-0812">Transmembrane</keyword>
<accession>A0A6S6T5Q3</accession>
<name>A0A6S6T5Q3_9BACT</name>
<protein>
    <submittedName>
        <fullName evidence="2">Uncharacterized protein</fullName>
    </submittedName>
</protein>